<organism evidence="1 2">
    <name type="scientific">Parelaphostrongylus tenuis</name>
    <name type="common">Meningeal worm</name>
    <dbReference type="NCBI Taxonomy" id="148309"/>
    <lineage>
        <taxon>Eukaryota</taxon>
        <taxon>Metazoa</taxon>
        <taxon>Ecdysozoa</taxon>
        <taxon>Nematoda</taxon>
        <taxon>Chromadorea</taxon>
        <taxon>Rhabditida</taxon>
        <taxon>Rhabditina</taxon>
        <taxon>Rhabditomorpha</taxon>
        <taxon>Strongyloidea</taxon>
        <taxon>Metastrongylidae</taxon>
        <taxon>Parelaphostrongylus</taxon>
    </lineage>
</organism>
<gene>
    <name evidence="1" type="ORF">KIN20_018711</name>
</gene>
<sequence>MQMLSRSHHVQFQFPPTVPNAVEKCDANGPDASIRTARFSTLCHIIFDQFAMMMFVVYTNFLQNELYIKGASRTERAPEIIKGAPDIGITVTSLATVVSHFLLSCIRMQILVTVLPTILQLGEFASITARNYGS</sequence>
<keyword evidence="2" id="KW-1185">Reference proteome</keyword>
<dbReference type="EMBL" id="JAHQIW010003723">
    <property type="protein sequence ID" value="KAJ1359889.1"/>
    <property type="molecule type" value="Genomic_DNA"/>
</dbReference>
<evidence type="ECO:0000313" key="1">
    <source>
        <dbReference type="EMBL" id="KAJ1359889.1"/>
    </source>
</evidence>
<dbReference type="AlphaFoldDB" id="A0AAD5QSD3"/>
<dbReference type="Proteomes" id="UP001196413">
    <property type="component" value="Unassembled WGS sequence"/>
</dbReference>
<reference evidence="1" key="1">
    <citation type="submission" date="2021-06" db="EMBL/GenBank/DDBJ databases">
        <title>Parelaphostrongylus tenuis whole genome reference sequence.</title>
        <authorList>
            <person name="Garwood T.J."/>
            <person name="Larsen P.A."/>
            <person name="Fountain-Jones N.M."/>
            <person name="Garbe J.R."/>
            <person name="Macchietto M.G."/>
            <person name="Kania S.A."/>
            <person name="Gerhold R.W."/>
            <person name="Richards J.E."/>
            <person name="Wolf T.M."/>
        </authorList>
    </citation>
    <scope>NUCLEOTIDE SEQUENCE</scope>
    <source>
        <strain evidence="1">MNPRO001-30</strain>
        <tissue evidence="1">Meninges</tissue>
    </source>
</reference>
<evidence type="ECO:0000313" key="2">
    <source>
        <dbReference type="Proteomes" id="UP001196413"/>
    </source>
</evidence>
<name>A0AAD5QSD3_PARTN</name>
<accession>A0AAD5QSD3</accession>
<comment type="caution">
    <text evidence="1">The sequence shown here is derived from an EMBL/GenBank/DDBJ whole genome shotgun (WGS) entry which is preliminary data.</text>
</comment>
<proteinExistence type="predicted"/>
<protein>
    <submittedName>
        <fullName evidence="1">Uncharacterized protein</fullName>
    </submittedName>
</protein>